<name>A0A2T0ST63_9ACTN</name>
<dbReference type="Proteomes" id="UP000239210">
    <property type="component" value="Unassembled WGS sequence"/>
</dbReference>
<evidence type="ECO:0000256" key="4">
    <source>
        <dbReference type="ARBA" id="ARBA00022679"/>
    </source>
</evidence>
<dbReference type="Gene3D" id="3.90.550.10">
    <property type="entry name" value="Spore Coat Polysaccharide Biosynthesis Protein SpsA, Chain A"/>
    <property type="match status" value="1"/>
</dbReference>
<comment type="similarity">
    <text evidence="2">Belongs to the glycosyltransferase 2 family.</text>
</comment>
<accession>A0A2T0ST63</accession>
<feature type="domain" description="Glycosyltransferase 2-like" evidence="5">
    <location>
        <begin position="6"/>
        <end position="182"/>
    </location>
</feature>
<organism evidence="6 7">
    <name type="scientific">Geodermatophilus tzadiensis</name>
    <dbReference type="NCBI Taxonomy" id="1137988"/>
    <lineage>
        <taxon>Bacteria</taxon>
        <taxon>Bacillati</taxon>
        <taxon>Actinomycetota</taxon>
        <taxon>Actinomycetes</taxon>
        <taxon>Geodermatophilales</taxon>
        <taxon>Geodermatophilaceae</taxon>
        <taxon>Geodermatophilus</taxon>
    </lineage>
</organism>
<dbReference type="PANTHER" id="PTHR43179:SF12">
    <property type="entry name" value="GALACTOFURANOSYLTRANSFERASE GLFT2"/>
    <property type="match status" value="1"/>
</dbReference>
<dbReference type="InterPro" id="IPR001173">
    <property type="entry name" value="Glyco_trans_2-like"/>
</dbReference>
<proteinExistence type="inferred from homology"/>
<keyword evidence="4" id="KW-0808">Transferase</keyword>
<protein>
    <recommendedName>
        <fullName evidence="5">Glycosyltransferase 2-like domain-containing protein</fullName>
    </recommendedName>
</protein>
<evidence type="ECO:0000256" key="1">
    <source>
        <dbReference type="ARBA" id="ARBA00004776"/>
    </source>
</evidence>
<comment type="pathway">
    <text evidence="1">Cell wall biogenesis; cell wall polysaccharide biosynthesis.</text>
</comment>
<evidence type="ECO:0000256" key="3">
    <source>
        <dbReference type="ARBA" id="ARBA00022676"/>
    </source>
</evidence>
<dbReference type="AlphaFoldDB" id="A0A2T0ST63"/>
<dbReference type="GO" id="GO:0016757">
    <property type="term" value="F:glycosyltransferase activity"/>
    <property type="evidence" value="ECO:0007669"/>
    <property type="project" value="UniProtKB-KW"/>
</dbReference>
<keyword evidence="3" id="KW-0328">Glycosyltransferase</keyword>
<sequence length="313" mass="34712">MSQLAIVIVNYRSADILRGCLTTVPPTSEVARIVVVNNDLDSEHERTQLADIARDDGRVSVLQSPCNAGFGAGVNRGVHEAQRLGCDSVWILNPDVEVREGCLTHLLKVLEQHPDALVSPAITSGRPPDEQVWFSGGRLDARRGRAEHLGYRERTETLDEVTRPASFLTGTALMTRVDTFQRLGGFREDLFLYWEDVDLSMRAAQLGIPMLVVGGARLWHEQGGSVDDRSDKFFFYVQRNRLVVSWSTAHRGLVAMLIGPGLLETARLLGRPLLRERRYRLKKCKRSVQGLLAGIVAVRRLQRDPGASVGGPV</sequence>
<comment type="caution">
    <text evidence="6">The sequence shown here is derived from an EMBL/GenBank/DDBJ whole genome shotgun (WGS) entry which is preliminary data.</text>
</comment>
<evidence type="ECO:0000313" key="6">
    <source>
        <dbReference type="EMBL" id="PRY36588.1"/>
    </source>
</evidence>
<dbReference type="RefSeq" id="WP_170121455.1">
    <property type="nucleotide sequence ID" value="NZ_PVTG01000025.1"/>
</dbReference>
<dbReference type="CDD" id="cd04186">
    <property type="entry name" value="GT_2_like_c"/>
    <property type="match status" value="1"/>
</dbReference>
<reference evidence="6 7" key="1">
    <citation type="submission" date="2018-03" db="EMBL/GenBank/DDBJ databases">
        <title>Genomic Encyclopedia of Archaeal and Bacterial Type Strains, Phase II (KMG-II): from individual species to whole genera.</title>
        <authorList>
            <person name="Goeker M."/>
        </authorList>
    </citation>
    <scope>NUCLEOTIDE SEQUENCE [LARGE SCALE GENOMIC DNA]</scope>
    <source>
        <strain evidence="6 7">DSM 45416</strain>
    </source>
</reference>
<gene>
    <name evidence="6" type="ORF">LY71_1259</name>
</gene>
<evidence type="ECO:0000256" key="2">
    <source>
        <dbReference type="ARBA" id="ARBA00006739"/>
    </source>
</evidence>
<evidence type="ECO:0000313" key="7">
    <source>
        <dbReference type="Proteomes" id="UP000239210"/>
    </source>
</evidence>
<dbReference type="EMBL" id="PVTG01000025">
    <property type="protein sequence ID" value="PRY36588.1"/>
    <property type="molecule type" value="Genomic_DNA"/>
</dbReference>
<dbReference type="SUPFAM" id="SSF53448">
    <property type="entry name" value="Nucleotide-diphospho-sugar transferases"/>
    <property type="match status" value="1"/>
</dbReference>
<evidence type="ECO:0000259" key="5">
    <source>
        <dbReference type="Pfam" id="PF00535"/>
    </source>
</evidence>
<keyword evidence="7" id="KW-1185">Reference proteome</keyword>
<dbReference type="Pfam" id="PF00535">
    <property type="entry name" value="Glycos_transf_2"/>
    <property type="match status" value="1"/>
</dbReference>
<dbReference type="InterPro" id="IPR029044">
    <property type="entry name" value="Nucleotide-diphossugar_trans"/>
</dbReference>
<dbReference type="PANTHER" id="PTHR43179">
    <property type="entry name" value="RHAMNOSYLTRANSFERASE WBBL"/>
    <property type="match status" value="1"/>
</dbReference>